<keyword evidence="1" id="KW-0472">Membrane</keyword>
<sequence length="65" mass="6707">MSDATTKSPAKGAASASASLTSLFGAARGTDVAMAVGVMGIILMLILPMPHGFWILRSRFPSPFP</sequence>
<comment type="caution">
    <text evidence="2">The sequence shown here is derived from an EMBL/GenBank/DDBJ whole genome shotgun (WGS) entry which is preliminary data.</text>
</comment>
<feature type="transmembrane region" description="Helical" evidence="1">
    <location>
        <begin position="39"/>
        <end position="56"/>
    </location>
</feature>
<protein>
    <submittedName>
        <fullName evidence="2">Uncharacterized protein</fullName>
    </submittedName>
</protein>
<gene>
    <name evidence="2" type="ORF">JCM17846_10890</name>
</gene>
<keyword evidence="1" id="KW-1133">Transmembrane helix</keyword>
<accession>A0A5A7N5X5</accession>
<name>A0A5A7N5X5_9PROT</name>
<evidence type="ECO:0000313" key="2">
    <source>
        <dbReference type="EMBL" id="GER03407.1"/>
    </source>
</evidence>
<evidence type="ECO:0000313" key="3">
    <source>
        <dbReference type="Proteomes" id="UP000324996"/>
    </source>
</evidence>
<proteinExistence type="predicted"/>
<dbReference type="Proteomes" id="UP000324996">
    <property type="component" value="Unassembled WGS sequence"/>
</dbReference>
<dbReference type="AlphaFoldDB" id="A0A5A7N5X5"/>
<keyword evidence="3" id="KW-1185">Reference proteome</keyword>
<organism evidence="2 3">
    <name type="scientific">Iodidimonas nitroreducens</name>
    <dbReference type="NCBI Taxonomy" id="1236968"/>
    <lineage>
        <taxon>Bacteria</taxon>
        <taxon>Pseudomonadati</taxon>
        <taxon>Pseudomonadota</taxon>
        <taxon>Alphaproteobacteria</taxon>
        <taxon>Iodidimonadales</taxon>
        <taxon>Iodidimonadaceae</taxon>
        <taxon>Iodidimonas</taxon>
    </lineage>
</organism>
<keyword evidence="1" id="KW-0812">Transmembrane</keyword>
<evidence type="ECO:0000256" key="1">
    <source>
        <dbReference type="SAM" id="Phobius"/>
    </source>
</evidence>
<dbReference type="EMBL" id="BKCN01000004">
    <property type="protein sequence ID" value="GER03407.1"/>
    <property type="molecule type" value="Genomic_DNA"/>
</dbReference>
<reference evidence="2 3" key="1">
    <citation type="submission" date="2019-09" db="EMBL/GenBank/DDBJ databases">
        <title>NBRP : Genome information of microbial organism related human and environment.</title>
        <authorList>
            <person name="Hattori M."/>
            <person name="Oshima K."/>
            <person name="Inaba H."/>
            <person name="Suda W."/>
            <person name="Sakamoto M."/>
            <person name="Iino T."/>
            <person name="Kitahara M."/>
            <person name="Oshida Y."/>
            <person name="Iida T."/>
            <person name="Kudo T."/>
            <person name="Itoh T."/>
            <person name="Ohkuma M."/>
        </authorList>
    </citation>
    <scope>NUCLEOTIDE SEQUENCE [LARGE SCALE GENOMIC DNA]</scope>
    <source>
        <strain evidence="2 3">Q-1</strain>
    </source>
</reference>